<dbReference type="SUPFAM" id="SSF56019">
    <property type="entry name" value="The spindle assembly checkpoint protein mad2"/>
    <property type="match status" value="1"/>
</dbReference>
<dbReference type="Gene3D" id="3.30.900.10">
    <property type="entry name" value="HORMA domain"/>
    <property type="match status" value="1"/>
</dbReference>
<evidence type="ECO:0000256" key="1">
    <source>
        <dbReference type="ARBA" id="ARBA00004123"/>
    </source>
</evidence>
<feature type="compositionally biased region" description="Basic and acidic residues" evidence="6">
    <location>
        <begin position="456"/>
        <end position="488"/>
    </location>
</feature>
<feature type="compositionally biased region" description="Acidic residues" evidence="6">
    <location>
        <begin position="612"/>
        <end position="627"/>
    </location>
</feature>
<dbReference type="EMBL" id="BTRK01000003">
    <property type="protein sequence ID" value="GMR39907.1"/>
    <property type="molecule type" value="Genomic_DNA"/>
</dbReference>
<dbReference type="PANTHER" id="PTHR48225">
    <property type="entry name" value="HORMA DOMAIN-CONTAINING PROTEIN 1"/>
    <property type="match status" value="1"/>
</dbReference>
<feature type="compositionally biased region" description="Basic and acidic residues" evidence="6">
    <location>
        <begin position="581"/>
        <end position="596"/>
    </location>
</feature>
<keyword evidence="5" id="KW-0469">Meiosis</keyword>
<dbReference type="InterPro" id="IPR036570">
    <property type="entry name" value="HORMA_dom_sf"/>
</dbReference>
<evidence type="ECO:0000313" key="8">
    <source>
        <dbReference type="EMBL" id="GMR39907.1"/>
    </source>
</evidence>
<feature type="compositionally biased region" description="Basic and acidic residues" evidence="6">
    <location>
        <begin position="634"/>
        <end position="650"/>
    </location>
</feature>
<dbReference type="InterPro" id="IPR051294">
    <property type="entry name" value="HORMA_MeioticProgression"/>
</dbReference>
<feature type="region of interest" description="Disordered" evidence="6">
    <location>
        <begin position="246"/>
        <end position="324"/>
    </location>
</feature>
<feature type="compositionally biased region" description="Acidic residues" evidence="6">
    <location>
        <begin position="557"/>
        <end position="571"/>
    </location>
</feature>
<keyword evidence="3" id="KW-0158">Chromosome</keyword>
<feature type="compositionally biased region" description="Acidic residues" evidence="6">
    <location>
        <begin position="444"/>
        <end position="455"/>
    </location>
</feature>
<evidence type="ECO:0000256" key="6">
    <source>
        <dbReference type="SAM" id="MobiDB-lite"/>
    </source>
</evidence>
<feature type="compositionally biased region" description="Basic and acidic residues" evidence="6">
    <location>
        <begin position="497"/>
        <end position="515"/>
    </location>
</feature>
<dbReference type="GO" id="GO:0005634">
    <property type="term" value="C:nucleus"/>
    <property type="evidence" value="ECO:0007669"/>
    <property type="project" value="UniProtKB-SubCell"/>
</dbReference>
<feature type="compositionally biased region" description="Basic and acidic residues" evidence="6">
    <location>
        <begin position="527"/>
        <end position="555"/>
    </location>
</feature>
<dbReference type="Proteomes" id="UP001328107">
    <property type="component" value="Unassembled WGS sequence"/>
</dbReference>
<protein>
    <recommendedName>
        <fullName evidence="7">HORMA domain-containing protein</fullName>
    </recommendedName>
</protein>
<feature type="region of interest" description="Disordered" evidence="6">
    <location>
        <begin position="399"/>
        <end position="650"/>
    </location>
</feature>
<dbReference type="Pfam" id="PF02301">
    <property type="entry name" value="HORMA"/>
    <property type="match status" value="1"/>
</dbReference>
<comment type="caution">
    <text evidence="8">The sequence shown here is derived from an EMBL/GenBank/DDBJ whole genome shotgun (WGS) entry which is preliminary data.</text>
</comment>
<keyword evidence="9" id="KW-1185">Reference proteome</keyword>
<keyword evidence="4" id="KW-0539">Nucleus</keyword>
<organism evidence="8 9">
    <name type="scientific">Pristionchus mayeri</name>
    <dbReference type="NCBI Taxonomy" id="1317129"/>
    <lineage>
        <taxon>Eukaryota</taxon>
        <taxon>Metazoa</taxon>
        <taxon>Ecdysozoa</taxon>
        <taxon>Nematoda</taxon>
        <taxon>Chromadorea</taxon>
        <taxon>Rhabditida</taxon>
        <taxon>Rhabditina</taxon>
        <taxon>Diplogasteromorpha</taxon>
        <taxon>Diplogasteroidea</taxon>
        <taxon>Neodiplogasteridae</taxon>
        <taxon>Pristionchus</taxon>
    </lineage>
</organism>
<evidence type="ECO:0000256" key="2">
    <source>
        <dbReference type="ARBA" id="ARBA00004286"/>
    </source>
</evidence>
<gene>
    <name evidence="8" type="ORF">PMAYCL1PPCAC_10102</name>
</gene>
<feature type="compositionally biased region" description="Polar residues" evidence="6">
    <location>
        <begin position="307"/>
        <end position="317"/>
    </location>
</feature>
<feature type="compositionally biased region" description="Basic residues" evidence="6">
    <location>
        <begin position="424"/>
        <end position="436"/>
    </location>
</feature>
<name>A0AAN4ZEV2_9BILA</name>
<dbReference type="GO" id="GO:0005694">
    <property type="term" value="C:chromosome"/>
    <property type="evidence" value="ECO:0007669"/>
    <property type="project" value="UniProtKB-SubCell"/>
</dbReference>
<evidence type="ECO:0000259" key="7">
    <source>
        <dbReference type="PROSITE" id="PS50815"/>
    </source>
</evidence>
<feature type="compositionally biased region" description="Polar residues" evidence="6">
    <location>
        <begin position="399"/>
        <end position="414"/>
    </location>
</feature>
<proteinExistence type="predicted"/>
<evidence type="ECO:0000256" key="3">
    <source>
        <dbReference type="ARBA" id="ARBA00022454"/>
    </source>
</evidence>
<reference evidence="9" key="1">
    <citation type="submission" date="2022-10" db="EMBL/GenBank/DDBJ databases">
        <title>Genome assembly of Pristionchus species.</title>
        <authorList>
            <person name="Yoshida K."/>
            <person name="Sommer R.J."/>
        </authorList>
    </citation>
    <scope>NUCLEOTIDE SEQUENCE [LARGE SCALE GENOMIC DNA]</scope>
    <source>
        <strain evidence="9">RS5460</strain>
    </source>
</reference>
<feature type="non-terminal residue" evidence="8">
    <location>
        <position position="1"/>
    </location>
</feature>
<dbReference type="PANTHER" id="PTHR48225:SF7">
    <property type="entry name" value="MEIOSIS-SPECIFIC PROTEIN HOP1"/>
    <property type="match status" value="1"/>
</dbReference>
<feature type="compositionally biased region" description="Polar residues" evidence="6">
    <location>
        <begin position="246"/>
        <end position="271"/>
    </location>
</feature>
<feature type="non-terminal residue" evidence="8">
    <location>
        <position position="650"/>
    </location>
</feature>
<dbReference type="AlphaFoldDB" id="A0AAN4ZEV2"/>
<evidence type="ECO:0000313" key="9">
    <source>
        <dbReference type="Proteomes" id="UP001328107"/>
    </source>
</evidence>
<feature type="domain" description="HORMA" evidence="7">
    <location>
        <begin position="24"/>
        <end position="228"/>
    </location>
</feature>
<dbReference type="GO" id="GO:0051321">
    <property type="term" value="P:meiotic cell cycle"/>
    <property type="evidence" value="ECO:0007669"/>
    <property type="project" value="UniProtKB-KW"/>
</dbReference>
<accession>A0AAN4ZEV2</accession>
<evidence type="ECO:0000256" key="4">
    <source>
        <dbReference type="ARBA" id="ARBA00023242"/>
    </source>
</evidence>
<dbReference type="PROSITE" id="PS50815">
    <property type="entry name" value="HORMA"/>
    <property type="match status" value="1"/>
</dbReference>
<sequence length="650" mass="72066">FKGSAATAMDSSRLLSKYLDEKEGNSVKFMQRMLFLIFAEVVYQRELLPQEDFLEKSIFGCTLHVPNPNKDRRQLALHNHLKGAADAVTGKKLKQCHLMVHKDRDDPSAASEVFIMEVVYADDEDEEASMQMSSGALTDVRVCYKGVEDLQKQTKDVFRCIRKGLSSLEPIRRNVSFSFYIMYREGVDRAFHPAGYAQAAHRYVLPETAEIGEMGMVHAKEHACLLKVKSLMLEDGFQLMQRNAATQLTDSTPGSDPSQASSDEMMSSDKASSLGVFDDHSEWDEPEESGQRDQRSLGGPSARTIRFEQSPSILDQSMSERSETSMASVELGTAIEEDFLAASQSSQQIQQQPVEQGRGNTTAETAMSFATTQSMVTKKLAAAEEKHFISFYEQSPDSSVTFYEGSHSSSGNKTGSEESEVPRPVRKASLTKKKSLTKVLELSTESDETLNEEAEEPKKTTAVVEDHSSGKDADSEPSDAPKKVEVARKVATRRQKKETTVHEESMEVEKEKEAPIPKSTNRRGKKVKEAEDAVAEKEERGGSGRRKGAMEKNAVDELMDVTEKDDDEEEVPASKKMGRRGMKDKVAEDTVSEKARGGPGRKRGPIEKNAADVEEMEVKEEDDDEEFPASTKAGKGDKKAKEAEDTVSEK</sequence>
<evidence type="ECO:0000256" key="5">
    <source>
        <dbReference type="ARBA" id="ARBA00023254"/>
    </source>
</evidence>
<dbReference type="InterPro" id="IPR003511">
    <property type="entry name" value="HORMA_dom"/>
</dbReference>
<comment type="subcellular location">
    <subcellularLocation>
        <location evidence="2">Chromosome</location>
    </subcellularLocation>
    <subcellularLocation>
        <location evidence="1">Nucleus</location>
    </subcellularLocation>
</comment>